<reference evidence="11" key="2">
    <citation type="submission" date="2023-05" db="EMBL/GenBank/DDBJ databases">
        <authorList>
            <consortium name="Lawrence Berkeley National Laboratory"/>
            <person name="Steindorff A."/>
            <person name="Hensen N."/>
            <person name="Bonometti L."/>
            <person name="Westerberg I."/>
            <person name="Brannstrom I.O."/>
            <person name="Guillou S."/>
            <person name="Cros-Aarteil S."/>
            <person name="Calhoun S."/>
            <person name="Haridas S."/>
            <person name="Kuo A."/>
            <person name="Mondo S."/>
            <person name="Pangilinan J."/>
            <person name="Riley R."/>
            <person name="Labutti K."/>
            <person name="Andreopoulos B."/>
            <person name="Lipzen A."/>
            <person name="Chen C."/>
            <person name="Yanf M."/>
            <person name="Daum C."/>
            <person name="Ng V."/>
            <person name="Clum A."/>
            <person name="Ohm R."/>
            <person name="Martin F."/>
            <person name="Silar P."/>
            <person name="Natvig D."/>
            <person name="Lalanne C."/>
            <person name="Gautier V."/>
            <person name="Ament-Velasquez S.L."/>
            <person name="Kruys A."/>
            <person name="Hutchinson M.I."/>
            <person name="Powell A.J."/>
            <person name="Barry K."/>
            <person name="Miller A.N."/>
            <person name="Grigoriev I.V."/>
            <person name="Debuchy R."/>
            <person name="Gladieux P."/>
            <person name="Thoren M.H."/>
            <person name="Johannesson H."/>
        </authorList>
    </citation>
    <scope>NUCLEOTIDE SEQUENCE</scope>
    <source>
        <strain evidence="11">CBS 103.79</strain>
    </source>
</reference>
<dbReference type="InterPro" id="IPR002885">
    <property type="entry name" value="PPR_rpt"/>
</dbReference>
<dbReference type="GO" id="GO:0005681">
    <property type="term" value="C:spliceosomal complex"/>
    <property type="evidence" value="ECO:0007669"/>
    <property type="project" value="UniProtKB-KW"/>
</dbReference>
<keyword evidence="7" id="KW-0508">mRNA splicing</keyword>
<dbReference type="PROSITE" id="PS52002">
    <property type="entry name" value="SM"/>
    <property type="match status" value="1"/>
</dbReference>
<keyword evidence="3" id="KW-0507">mRNA processing</keyword>
<gene>
    <name evidence="11" type="ORF">C8A05DRAFT_29851</name>
</gene>
<dbReference type="Pfam" id="PF01535">
    <property type="entry name" value="PPR"/>
    <property type="match status" value="1"/>
</dbReference>
<keyword evidence="12" id="KW-1185">Reference proteome</keyword>
<dbReference type="GO" id="GO:0003723">
    <property type="term" value="F:RNA binding"/>
    <property type="evidence" value="ECO:0007669"/>
    <property type="project" value="UniProtKB-KW"/>
</dbReference>
<dbReference type="InterPro" id="IPR047575">
    <property type="entry name" value="Sm"/>
</dbReference>
<dbReference type="Pfam" id="PF01423">
    <property type="entry name" value="LSM"/>
    <property type="match status" value="1"/>
</dbReference>
<evidence type="ECO:0000256" key="9">
    <source>
        <dbReference type="ARBA" id="ARBA00023274"/>
    </source>
</evidence>
<reference evidence="11" key="1">
    <citation type="journal article" date="2023" name="Mol. Phylogenet. Evol.">
        <title>Genome-scale phylogeny and comparative genomics of the fungal order Sordariales.</title>
        <authorList>
            <person name="Hensen N."/>
            <person name="Bonometti L."/>
            <person name="Westerberg I."/>
            <person name="Brannstrom I.O."/>
            <person name="Guillou S."/>
            <person name="Cros-Aarteil S."/>
            <person name="Calhoun S."/>
            <person name="Haridas S."/>
            <person name="Kuo A."/>
            <person name="Mondo S."/>
            <person name="Pangilinan J."/>
            <person name="Riley R."/>
            <person name="LaButti K."/>
            <person name="Andreopoulos B."/>
            <person name="Lipzen A."/>
            <person name="Chen C."/>
            <person name="Yan M."/>
            <person name="Daum C."/>
            <person name="Ng V."/>
            <person name="Clum A."/>
            <person name="Steindorff A."/>
            <person name="Ohm R.A."/>
            <person name="Martin F."/>
            <person name="Silar P."/>
            <person name="Natvig D.O."/>
            <person name="Lalanne C."/>
            <person name="Gautier V."/>
            <person name="Ament-Velasquez S.L."/>
            <person name="Kruys A."/>
            <person name="Hutchinson M.I."/>
            <person name="Powell A.J."/>
            <person name="Barry K."/>
            <person name="Miller A.N."/>
            <person name="Grigoriev I.V."/>
            <person name="Debuchy R."/>
            <person name="Gladieux P."/>
            <person name="Hiltunen Thoren M."/>
            <person name="Johannesson H."/>
        </authorList>
    </citation>
    <scope>NUCLEOTIDE SEQUENCE</scope>
    <source>
        <strain evidence="11">CBS 103.79</strain>
    </source>
</reference>
<dbReference type="InterPro" id="IPR001163">
    <property type="entry name" value="Sm_dom_euk/arc"/>
</dbReference>
<comment type="subcellular location">
    <subcellularLocation>
        <location evidence="1">Nucleus</location>
    </subcellularLocation>
</comment>
<name>A0AAN6MSF1_9PEZI</name>
<organism evidence="11 12">
    <name type="scientific">Staphylotrichum tortipilum</name>
    <dbReference type="NCBI Taxonomy" id="2831512"/>
    <lineage>
        <taxon>Eukaryota</taxon>
        <taxon>Fungi</taxon>
        <taxon>Dikarya</taxon>
        <taxon>Ascomycota</taxon>
        <taxon>Pezizomycotina</taxon>
        <taxon>Sordariomycetes</taxon>
        <taxon>Sordariomycetidae</taxon>
        <taxon>Sordariales</taxon>
        <taxon>Chaetomiaceae</taxon>
        <taxon>Staphylotrichum</taxon>
    </lineage>
</organism>
<dbReference type="Pfam" id="PF23276">
    <property type="entry name" value="TPR_24"/>
    <property type="match status" value="1"/>
</dbReference>
<evidence type="ECO:0000256" key="7">
    <source>
        <dbReference type="ARBA" id="ARBA00023187"/>
    </source>
</evidence>
<keyword evidence="8" id="KW-0539">Nucleus</keyword>
<evidence type="ECO:0000256" key="3">
    <source>
        <dbReference type="ARBA" id="ARBA00022664"/>
    </source>
</evidence>
<evidence type="ECO:0000256" key="6">
    <source>
        <dbReference type="ARBA" id="ARBA00022884"/>
    </source>
</evidence>
<dbReference type="FunFam" id="2.30.30.100:FF:000024">
    <property type="entry name" value="U6 snRNA-associated Sm-like protein LSm4"/>
    <property type="match status" value="1"/>
</dbReference>
<keyword evidence="5" id="KW-0677">Repeat</keyword>
<dbReference type="InterPro" id="IPR011990">
    <property type="entry name" value="TPR-like_helical_dom_sf"/>
</dbReference>
<dbReference type="InterPro" id="IPR010920">
    <property type="entry name" value="LSM_dom_sf"/>
</dbReference>
<comment type="similarity">
    <text evidence="2">Belongs to the snRNP Sm proteins family.</text>
</comment>
<dbReference type="GO" id="GO:0000956">
    <property type="term" value="P:nuclear-transcribed mRNA catabolic process"/>
    <property type="evidence" value="ECO:0007669"/>
    <property type="project" value="InterPro"/>
</dbReference>
<evidence type="ECO:0000259" key="10">
    <source>
        <dbReference type="PROSITE" id="PS52002"/>
    </source>
</evidence>
<dbReference type="InterPro" id="IPR057027">
    <property type="entry name" value="TPR_mt"/>
</dbReference>
<dbReference type="CDD" id="cd01723">
    <property type="entry name" value="LSm4"/>
    <property type="match status" value="1"/>
</dbReference>
<comment type="caution">
    <text evidence="11">The sequence shown here is derived from an EMBL/GenBank/DDBJ whole genome shotgun (WGS) entry which is preliminary data.</text>
</comment>
<dbReference type="AlphaFoldDB" id="A0AAN6MSF1"/>
<dbReference type="EMBL" id="MU855331">
    <property type="protein sequence ID" value="KAK3906286.1"/>
    <property type="molecule type" value="Genomic_DNA"/>
</dbReference>
<keyword evidence="6" id="KW-0694">RNA-binding</keyword>
<accession>A0AAN6MSF1</accession>
<dbReference type="Gene3D" id="1.25.40.10">
    <property type="entry name" value="Tetratricopeptide repeat domain"/>
    <property type="match status" value="3"/>
</dbReference>
<protein>
    <recommendedName>
        <fullName evidence="10">Sm domain-containing protein</fullName>
    </recommendedName>
</protein>
<sequence length="576" mass="63470">MLPLGLLNAAQGHPMLVELKNGETLNGHLVLCDTWMNLTLREVVQTSPEGDKFMRLPEVYVKGNNIKYLRVPDEIIDIASTSTVYEKLRHLRSSPGNGGLMRLLVKYLVKERGESPNVFLYEALVVANWDTTEGSAGELAAILKEMKTAGMERSPGFYHSALKLLAIHPDYLLRTTLLREMSEAGVELSADGKGSVVLGLLRDGQNEMALEYWDQLHQEGTKIPTWVSETFIYVLAMRGFAGEAFQAFRKALDKQRDDTRSEYLSLWYYLLDECSRAFEYEGTNFIWKKMVAPGTINPSDGMILNVLNTAARHGDPTLATAALELLSKKDVTLRAHHYEPLIESYVEAGDMENTFRVLCIMADSVMNVGRSSTRSIFLSLKRSPALVDEAVRVLNSLSKEHNVPVIAVKVVLEALLSAGAGFPRTFGVYQQVCEICKSGPGAATMLMLLEACDNAESAVLLVQEMDRFSIPPSPELVDHLIRCFAHDGSLDVALLYFDEMCGLASSPGVSQRTADKVLGRCVAEKDPKAFKVAEEVVRRGRTVRPDVLAGLGQMKKELAQVQVATPPPSGSAGEEV</sequence>
<dbReference type="InterPro" id="IPR034101">
    <property type="entry name" value="Lsm4"/>
</dbReference>
<dbReference type="GO" id="GO:0000398">
    <property type="term" value="P:mRNA splicing, via spliceosome"/>
    <property type="evidence" value="ECO:0007669"/>
    <property type="project" value="InterPro"/>
</dbReference>
<dbReference type="SMART" id="SM00651">
    <property type="entry name" value="Sm"/>
    <property type="match status" value="1"/>
</dbReference>
<dbReference type="Proteomes" id="UP001303889">
    <property type="component" value="Unassembled WGS sequence"/>
</dbReference>
<keyword evidence="9" id="KW-0687">Ribonucleoprotein</keyword>
<evidence type="ECO:0000256" key="2">
    <source>
        <dbReference type="ARBA" id="ARBA00006850"/>
    </source>
</evidence>
<evidence type="ECO:0000256" key="8">
    <source>
        <dbReference type="ARBA" id="ARBA00023242"/>
    </source>
</evidence>
<evidence type="ECO:0000313" key="12">
    <source>
        <dbReference type="Proteomes" id="UP001303889"/>
    </source>
</evidence>
<evidence type="ECO:0000256" key="5">
    <source>
        <dbReference type="ARBA" id="ARBA00022737"/>
    </source>
</evidence>
<proteinExistence type="inferred from homology"/>
<dbReference type="InterPro" id="IPR027141">
    <property type="entry name" value="LSm4/Sm_D1/D3"/>
</dbReference>
<dbReference type="GO" id="GO:0097525">
    <property type="term" value="C:spliceosomal snRNP complex"/>
    <property type="evidence" value="ECO:0007669"/>
    <property type="project" value="UniProtKB-ARBA"/>
</dbReference>
<dbReference type="PANTHER" id="PTHR23338">
    <property type="entry name" value="SMALL NUCLEAR RIBONUCLEOPROTEIN SM"/>
    <property type="match status" value="1"/>
</dbReference>
<keyword evidence="4" id="KW-0747">Spliceosome</keyword>
<feature type="domain" description="Sm" evidence="10">
    <location>
        <begin position="2"/>
        <end position="75"/>
    </location>
</feature>
<evidence type="ECO:0000256" key="4">
    <source>
        <dbReference type="ARBA" id="ARBA00022728"/>
    </source>
</evidence>
<dbReference type="SUPFAM" id="SSF50182">
    <property type="entry name" value="Sm-like ribonucleoproteins"/>
    <property type="match status" value="1"/>
</dbReference>
<evidence type="ECO:0000313" key="11">
    <source>
        <dbReference type="EMBL" id="KAK3906286.1"/>
    </source>
</evidence>
<evidence type="ECO:0000256" key="1">
    <source>
        <dbReference type="ARBA" id="ARBA00004123"/>
    </source>
</evidence>
<dbReference type="Gene3D" id="2.30.30.100">
    <property type="match status" value="1"/>
</dbReference>